<comment type="subunit">
    <text evidence="3">Component of a cohesin-like complex composed of ScpA, ScpB and the Smc homodimer, in which ScpA and ScpB bind to the head domain of Smc. The presence of the three proteins is required for the association of the complex with DNA.</text>
</comment>
<dbReference type="Pfam" id="PF02616">
    <property type="entry name" value="SMC_ScpA"/>
    <property type="match status" value="1"/>
</dbReference>
<comment type="similarity">
    <text evidence="3">Belongs to the ScpA family.</text>
</comment>
<dbReference type="Gene3D" id="6.10.250.2410">
    <property type="match status" value="1"/>
</dbReference>
<dbReference type="GO" id="GO:0007059">
    <property type="term" value="P:chromosome segregation"/>
    <property type="evidence" value="ECO:0007669"/>
    <property type="project" value="UniProtKB-UniRule"/>
</dbReference>
<evidence type="ECO:0000256" key="3">
    <source>
        <dbReference type="HAMAP-Rule" id="MF_01805"/>
    </source>
</evidence>
<evidence type="ECO:0000313" key="5">
    <source>
        <dbReference type="Proteomes" id="UP000003527"/>
    </source>
</evidence>
<evidence type="ECO:0000256" key="1">
    <source>
        <dbReference type="ARBA" id="ARBA00022829"/>
    </source>
</evidence>
<proteinExistence type="inferred from homology"/>
<dbReference type="Gene3D" id="1.10.10.580">
    <property type="entry name" value="Structural maintenance of chromosome 1. Chain E"/>
    <property type="match status" value="1"/>
</dbReference>
<dbReference type="AlphaFoldDB" id="G9WV49"/>
<dbReference type="PANTHER" id="PTHR33969:SF2">
    <property type="entry name" value="SEGREGATION AND CONDENSATION PROTEIN A"/>
    <property type="match status" value="1"/>
</dbReference>
<dbReference type="InterPro" id="IPR003768">
    <property type="entry name" value="ScpA"/>
</dbReference>
<name>G9WV49_9FIRM</name>
<dbReference type="GO" id="GO:0005737">
    <property type="term" value="C:cytoplasm"/>
    <property type="evidence" value="ECO:0007669"/>
    <property type="project" value="UniProtKB-SubCell"/>
</dbReference>
<keyword evidence="3" id="KW-0132">Cell division</keyword>
<evidence type="ECO:0000256" key="2">
    <source>
        <dbReference type="ARBA" id="ARBA00044777"/>
    </source>
</evidence>
<gene>
    <name evidence="3" type="primary">scpA</name>
    <name evidence="4" type="ORF">HMPREF9624_00783</name>
</gene>
<dbReference type="InterPro" id="IPR023093">
    <property type="entry name" value="ScpA-like_C"/>
</dbReference>
<dbReference type="HAMAP" id="MF_01805">
    <property type="entry name" value="ScpA"/>
    <property type="match status" value="1"/>
</dbReference>
<accession>G9WV49</accession>
<dbReference type="GO" id="GO:0051301">
    <property type="term" value="P:cell division"/>
    <property type="evidence" value="ECO:0007669"/>
    <property type="project" value="UniProtKB-KW"/>
</dbReference>
<dbReference type="PANTHER" id="PTHR33969">
    <property type="entry name" value="SEGREGATION AND CONDENSATION PROTEIN A"/>
    <property type="match status" value="1"/>
</dbReference>
<dbReference type="RefSeq" id="WP_009428256.1">
    <property type="nucleotide sequence ID" value="NZ_JH414504.1"/>
</dbReference>
<dbReference type="PATRIC" id="fig|796944.3.peg.1505"/>
<comment type="caution">
    <text evidence="4">The sequence shown here is derived from an EMBL/GenBank/DDBJ whole genome shotgun (WGS) entry which is preliminary data.</text>
</comment>
<reference evidence="4 5" key="1">
    <citation type="submission" date="2011-08" db="EMBL/GenBank/DDBJ databases">
        <title>The Genome Sequence of Oribacterium sp. ACB7.</title>
        <authorList>
            <consortium name="The Broad Institute Genome Sequencing Platform"/>
            <person name="Earl A."/>
            <person name="Ward D."/>
            <person name="Feldgarden M."/>
            <person name="Gevers D."/>
            <person name="Sizova M."/>
            <person name="Hazen A."/>
            <person name="Epstein S."/>
            <person name="Young S.K."/>
            <person name="Zeng Q."/>
            <person name="Gargeya S."/>
            <person name="Fitzgerald M."/>
            <person name="Haas B."/>
            <person name="Abouelleil A."/>
            <person name="Alvarado L."/>
            <person name="Arachchi H.M."/>
            <person name="Berlin A."/>
            <person name="Brown A."/>
            <person name="Chapman S.B."/>
            <person name="Chen Z."/>
            <person name="Dunbar C."/>
            <person name="Freedman E."/>
            <person name="Gearin G."/>
            <person name="Gellesch M."/>
            <person name="Goldberg J."/>
            <person name="Griggs A."/>
            <person name="Gujja S."/>
            <person name="Heiman D."/>
            <person name="Howarth C."/>
            <person name="Larson L."/>
            <person name="Lui A."/>
            <person name="MacDonald P.J.P."/>
            <person name="Montmayeur A."/>
            <person name="Murphy C."/>
            <person name="Neiman D."/>
            <person name="Pearson M."/>
            <person name="Priest M."/>
            <person name="Roberts A."/>
            <person name="Saif S."/>
            <person name="Shea T."/>
            <person name="Shenoy N."/>
            <person name="Sisk P."/>
            <person name="Stolte C."/>
            <person name="Sykes S."/>
            <person name="Wortman J."/>
            <person name="Nusbaum C."/>
            <person name="Birren B."/>
        </authorList>
    </citation>
    <scope>NUCLEOTIDE SEQUENCE [LARGE SCALE GENOMIC DNA]</scope>
    <source>
        <strain evidence="4 5">ACB7</strain>
    </source>
</reference>
<organism evidence="4 5">
    <name type="scientific">Oribacterium asaccharolyticum ACB7</name>
    <dbReference type="NCBI Taxonomy" id="796944"/>
    <lineage>
        <taxon>Bacteria</taxon>
        <taxon>Bacillati</taxon>
        <taxon>Bacillota</taxon>
        <taxon>Clostridia</taxon>
        <taxon>Lachnospirales</taxon>
        <taxon>Lachnospiraceae</taxon>
        <taxon>Oribacterium</taxon>
    </lineage>
</organism>
<comment type="subcellular location">
    <subcellularLocation>
        <location evidence="3">Cytoplasm</location>
    </subcellularLocation>
    <text evidence="3">Associated with two foci at the outer edges of the nucleoid region in young cells, and at four foci within both cell halves in older cells.</text>
</comment>
<keyword evidence="1 3" id="KW-0159">Chromosome partition</keyword>
<dbReference type="Proteomes" id="UP000003527">
    <property type="component" value="Unassembled WGS sequence"/>
</dbReference>
<evidence type="ECO:0000313" key="4">
    <source>
        <dbReference type="EMBL" id="EHL11450.1"/>
    </source>
</evidence>
<keyword evidence="5" id="KW-1185">Reference proteome</keyword>
<keyword evidence="3" id="KW-0963">Cytoplasm</keyword>
<comment type="function">
    <text evidence="3">Participates in chromosomal partition during cell division. May act via the formation of a condensin-like complex containing Smc and ScpB that pull DNA away from mid-cell into both cell halves.</text>
</comment>
<sequence>MFGEREKIISYKLDAFEGPLDLLLHLIEKNKIDIYDIPIAQITEQYLEYVNRLEEDDLEIISDFLIMAVTLLEIKAKMLLPAKEEEEEEGDVREELVQRLLEYKKYKEMGKLLHKKEEAAPMSVQKEPSIPEEVERYSPPLDIDYLLKGIDLLRLRETMREIVRRKEDRKDTLRSNFGKIKREKISLQGKIKDVLAYAKAHGRFSFRQMLHNAKGKTETVVSFLAILELMKMGKISLTQEKAFSDLHIEVKEGISEEDPENLDITGIEEFD</sequence>
<protein>
    <recommendedName>
        <fullName evidence="2 3">Segregation and condensation protein A</fullName>
    </recommendedName>
</protein>
<dbReference type="GO" id="GO:0006260">
    <property type="term" value="P:DNA replication"/>
    <property type="evidence" value="ECO:0007669"/>
    <property type="project" value="UniProtKB-UniRule"/>
</dbReference>
<dbReference type="HOGENOM" id="CLU_038686_3_0_9"/>
<keyword evidence="3" id="KW-0131">Cell cycle</keyword>
<dbReference type="EMBL" id="AFZD01000017">
    <property type="protein sequence ID" value="EHL11450.1"/>
    <property type="molecule type" value="Genomic_DNA"/>
</dbReference>